<dbReference type="EMBL" id="KF900323">
    <property type="protein sequence ID" value="AIE90924.1"/>
    <property type="molecule type" value="Genomic_DNA"/>
</dbReference>
<name>A0A075FI27_9EURY</name>
<dbReference type="Gene3D" id="3.40.1370.10">
    <property type="match status" value="1"/>
</dbReference>
<evidence type="ECO:0000256" key="2">
    <source>
        <dbReference type="ARBA" id="ARBA00022980"/>
    </source>
</evidence>
<dbReference type="PANTHER" id="PTHR19431">
    <property type="entry name" value="60S RIBOSOMAL PROTEIN L4"/>
    <property type="match status" value="1"/>
</dbReference>
<dbReference type="GO" id="GO:0005840">
    <property type="term" value="C:ribosome"/>
    <property type="evidence" value="ECO:0007669"/>
    <property type="project" value="UniProtKB-KW"/>
</dbReference>
<evidence type="ECO:0000313" key="5">
    <source>
        <dbReference type="EMBL" id="AIE90924.1"/>
    </source>
</evidence>
<dbReference type="InterPro" id="IPR023574">
    <property type="entry name" value="Ribosomal_uL4_dom_sf"/>
</dbReference>
<keyword evidence="3" id="KW-0687">Ribonucleoprotein</keyword>
<protein>
    <submittedName>
        <fullName evidence="5">Ribosomal protein L4P (RP-L4e, RPL4)</fullName>
    </submittedName>
</protein>
<organism evidence="5">
    <name type="scientific">uncultured marine group II/III euryarchaeote AD1000_09_E08</name>
    <dbReference type="NCBI Taxonomy" id="1457711"/>
    <lineage>
        <taxon>Archaea</taxon>
        <taxon>Methanobacteriati</taxon>
        <taxon>Methanobacteriota</taxon>
        <taxon>environmental samples</taxon>
    </lineage>
</organism>
<sequence length="292" mass="32169">MKTKTYNLVNSVVQEELDAGLLAESYVVEAKDGKAVTLPEAFSSEVRPDIIRSAVHASRANRRQSYGHREHDGKRAPQPGMKHSVEWWGKGRGVSRIMRKTGQRTGAQNPHTRGGRRAHGPKVDKDWSQKLNSKARTVARNAAIAASCDPELVSSRGHRFEEGTRFPIIIDDYVESRGGTDEKYAIESIPLQYSTRKFVAMMEALGLADDLVRSKQGRTIRAGKGTMRSRKYRTPRSLLLVVSQKDGLDKAARNVPGVDVVTAKDLSAEDLAPGGDPGRLTIWTKAAIEALE</sequence>
<dbReference type="GO" id="GO:0006412">
    <property type="term" value="P:translation"/>
    <property type="evidence" value="ECO:0007669"/>
    <property type="project" value="InterPro"/>
</dbReference>
<dbReference type="InterPro" id="IPR002136">
    <property type="entry name" value="Ribosomal_uL4"/>
</dbReference>
<gene>
    <name evidence="5" type="primary">RP-L4e</name>
    <name evidence="5" type="synonym">RPL4</name>
</gene>
<dbReference type="InterPro" id="IPR045240">
    <property type="entry name" value="Ribosomal_uL4_euk/arch"/>
</dbReference>
<dbReference type="AlphaFoldDB" id="A0A075FI27"/>
<dbReference type="Pfam" id="PF00573">
    <property type="entry name" value="Ribosomal_L4"/>
    <property type="match status" value="1"/>
</dbReference>
<keyword evidence="2 5" id="KW-0689">Ribosomal protein</keyword>
<proteinExistence type="inferred from homology"/>
<comment type="similarity">
    <text evidence="1">Belongs to the universal ribosomal protein uL4 family.</text>
</comment>
<evidence type="ECO:0000256" key="4">
    <source>
        <dbReference type="SAM" id="MobiDB-lite"/>
    </source>
</evidence>
<dbReference type="GO" id="GO:1990904">
    <property type="term" value="C:ribonucleoprotein complex"/>
    <property type="evidence" value="ECO:0007669"/>
    <property type="project" value="UniProtKB-KW"/>
</dbReference>
<reference evidence="5" key="1">
    <citation type="journal article" date="2014" name="Genome Biol. Evol.">
        <title>Pangenome evidence for extensive interdomain horizontal transfer affecting lineage core and shell genes in uncultured planktonic thaumarchaeota and euryarchaeota.</title>
        <authorList>
            <person name="Deschamps P."/>
            <person name="Zivanovic Y."/>
            <person name="Moreira D."/>
            <person name="Rodriguez-Valera F."/>
            <person name="Lopez-Garcia P."/>
        </authorList>
    </citation>
    <scope>NUCLEOTIDE SEQUENCE</scope>
</reference>
<evidence type="ECO:0000256" key="3">
    <source>
        <dbReference type="ARBA" id="ARBA00023274"/>
    </source>
</evidence>
<evidence type="ECO:0000256" key="1">
    <source>
        <dbReference type="ARBA" id="ARBA00010528"/>
    </source>
</evidence>
<feature type="region of interest" description="Disordered" evidence="4">
    <location>
        <begin position="54"/>
        <end position="86"/>
    </location>
</feature>
<dbReference type="SUPFAM" id="SSF52166">
    <property type="entry name" value="Ribosomal protein L4"/>
    <property type="match status" value="1"/>
</dbReference>
<accession>A0A075FI27</accession>
<feature type="region of interest" description="Disordered" evidence="4">
    <location>
        <begin position="100"/>
        <end position="125"/>
    </location>
</feature>
<dbReference type="GO" id="GO:0003735">
    <property type="term" value="F:structural constituent of ribosome"/>
    <property type="evidence" value="ECO:0007669"/>
    <property type="project" value="InterPro"/>
</dbReference>